<evidence type="ECO:0000313" key="3">
    <source>
        <dbReference type="EMBL" id="QDV39640.1"/>
    </source>
</evidence>
<dbReference type="EMBL" id="CP036430">
    <property type="protein sequence ID" value="QDV39640.1"/>
    <property type="molecule type" value="Genomic_DNA"/>
</dbReference>
<dbReference type="InterPro" id="IPR001296">
    <property type="entry name" value="Glyco_trans_1"/>
</dbReference>
<dbReference type="Pfam" id="PF13439">
    <property type="entry name" value="Glyco_transf_4"/>
    <property type="match status" value="1"/>
</dbReference>
<feature type="domain" description="Glycosyl transferase family 1" evidence="1">
    <location>
        <begin position="235"/>
        <end position="399"/>
    </location>
</feature>
<protein>
    <submittedName>
        <fullName evidence="3">Glycogen synthase</fullName>
        <ecNumber evidence="3">2.4.1.11</ecNumber>
    </submittedName>
</protein>
<organism evidence="3 4">
    <name type="scientific">Tautonia plasticadhaerens</name>
    <dbReference type="NCBI Taxonomy" id="2527974"/>
    <lineage>
        <taxon>Bacteria</taxon>
        <taxon>Pseudomonadati</taxon>
        <taxon>Planctomycetota</taxon>
        <taxon>Planctomycetia</taxon>
        <taxon>Isosphaerales</taxon>
        <taxon>Isosphaeraceae</taxon>
        <taxon>Tautonia</taxon>
    </lineage>
</organism>
<dbReference type="InterPro" id="IPR028098">
    <property type="entry name" value="Glyco_trans_4-like_N"/>
</dbReference>
<dbReference type="Gene3D" id="3.40.50.2000">
    <property type="entry name" value="Glycogen Phosphorylase B"/>
    <property type="match status" value="2"/>
</dbReference>
<feature type="domain" description="Glycosyltransferase subfamily 4-like N-terminal" evidence="2">
    <location>
        <begin position="35"/>
        <end position="220"/>
    </location>
</feature>
<dbReference type="EC" id="2.4.1.11" evidence="3"/>
<name>A0A518HFM0_9BACT</name>
<evidence type="ECO:0000259" key="2">
    <source>
        <dbReference type="Pfam" id="PF13439"/>
    </source>
</evidence>
<dbReference type="Proteomes" id="UP000317835">
    <property type="component" value="Plasmid pElP_4"/>
</dbReference>
<reference evidence="3 4" key="1">
    <citation type="submission" date="2019-02" db="EMBL/GenBank/DDBJ databases">
        <title>Deep-cultivation of Planctomycetes and their phenomic and genomic characterization uncovers novel biology.</title>
        <authorList>
            <person name="Wiegand S."/>
            <person name="Jogler M."/>
            <person name="Boedeker C."/>
            <person name="Pinto D."/>
            <person name="Vollmers J."/>
            <person name="Rivas-Marin E."/>
            <person name="Kohn T."/>
            <person name="Peeters S.H."/>
            <person name="Heuer A."/>
            <person name="Rast P."/>
            <person name="Oberbeckmann S."/>
            <person name="Bunk B."/>
            <person name="Jeske O."/>
            <person name="Meyerdierks A."/>
            <person name="Storesund J.E."/>
            <person name="Kallscheuer N."/>
            <person name="Luecker S."/>
            <person name="Lage O.M."/>
            <person name="Pohl T."/>
            <person name="Merkel B.J."/>
            <person name="Hornburger P."/>
            <person name="Mueller R.-W."/>
            <person name="Bruemmer F."/>
            <person name="Labrenz M."/>
            <person name="Spormann A.M."/>
            <person name="Op den Camp H."/>
            <person name="Overmann J."/>
            <person name="Amann R."/>
            <person name="Jetten M.S.M."/>
            <person name="Mascher T."/>
            <person name="Medema M.H."/>
            <person name="Devos D.P."/>
            <person name="Kaster A.-K."/>
            <person name="Ovreas L."/>
            <person name="Rohde M."/>
            <person name="Galperin M.Y."/>
            <person name="Jogler C."/>
        </authorList>
    </citation>
    <scope>NUCLEOTIDE SEQUENCE [LARGE SCALE GENOMIC DNA]</scope>
    <source>
        <strain evidence="3 4">ElP</strain>
        <plasmid evidence="4">pelp_4</plasmid>
    </source>
</reference>
<keyword evidence="3" id="KW-0614">Plasmid</keyword>
<dbReference type="Pfam" id="PF00534">
    <property type="entry name" value="Glycos_transf_1"/>
    <property type="match status" value="1"/>
</dbReference>
<gene>
    <name evidence="3" type="ORF">ElP_76120</name>
</gene>
<keyword evidence="4" id="KW-1185">Reference proteome</keyword>
<geneLocation type="plasmid" evidence="4">
    <name>pelp_4</name>
</geneLocation>
<accession>A0A518HFM0</accession>
<proteinExistence type="predicted"/>
<evidence type="ECO:0000313" key="4">
    <source>
        <dbReference type="Proteomes" id="UP000317835"/>
    </source>
</evidence>
<dbReference type="CDD" id="cd03801">
    <property type="entry name" value="GT4_PimA-like"/>
    <property type="match status" value="1"/>
</dbReference>
<dbReference type="KEGG" id="tpla:ElP_76120"/>
<sequence>MISGGIGAVGAADDGGPPLAIGLFCPAWPPERFANGIITYVASVAEGMRELGHRPYLLAAGLAEGEGPPCEPGLVDLKPISRATGAGRLAEAAAARFRPPSPDSGIRRVARGLRRAARGGVLGLPRLDVLEVEETLGLPGFVAGRGAPPVIARLHGPWFLNGPNQGADPASPEFARRVRAEGDGIAASRAVTSPSADTLRRTRERYGLALGQAEAIPNPVLLVPEGRRWRPEEAEPGHVLFVGRFDRHKGGDTIIDAFALLLRDRPDARLTFVGPDPGLDRDGRRWSLPEYASTRLPGALEDGRVRWLGRRTPAEVSALRGRASATVVASRYETFAITITEAMAAGCPLVATRAGGAGELFEHEEHGLYAEPDDPVGLASAISRLLADPSAASAMGRRAAGHCERRYAPAVVARQTIRFYRRVLSGRAGGDRR</sequence>
<keyword evidence="3" id="KW-0328">Glycosyltransferase</keyword>
<keyword evidence="3" id="KW-0808">Transferase</keyword>
<evidence type="ECO:0000259" key="1">
    <source>
        <dbReference type="Pfam" id="PF00534"/>
    </source>
</evidence>
<dbReference type="PANTHER" id="PTHR12526:SF636">
    <property type="entry name" value="BLL3647 PROTEIN"/>
    <property type="match status" value="1"/>
</dbReference>
<dbReference type="GO" id="GO:0004373">
    <property type="term" value="F:alpha-1,4-glucan glucosyltransferase (UDP-glucose donor) activity"/>
    <property type="evidence" value="ECO:0007669"/>
    <property type="project" value="UniProtKB-EC"/>
</dbReference>
<dbReference type="SUPFAM" id="SSF53756">
    <property type="entry name" value="UDP-Glycosyltransferase/glycogen phosphorylase"/>
    <property type="match status" value="1"/>
</dbReference>
<dbReference type="AlphaFoldDB" id="A0A518HFM0"/>
<dbReference type="PANTHER" id="PTHR12526">
    <property type="entry name" value="GLYCOSYLTRANSFERASE"/>
    <property type="match status" value="1"/>
</dbReference>